<dbReference type="PANTHER" id="PTHR24403">
    <property type="entry name" value="ZINC FINGER PROTEIN"/>
    <property type="match status" value="1"/>
</dbReference>
<feature type="compositionally biased region" description="Basic and acidic residues" evidence="6">
    <location>
        <begin position="478"/>
        <end position="488"/>
    </location>
</feature>
<dbReference type="InterPro" id="IPR050688">
    <property type="entry name" value="Zinc_finger/UBP_domain"/>
</dbReference>
<keyword evidence="9" id="KW-1185">Reference proteome</keyword>
<feature type="compositionally biased region" description="Polar residues" evidence="6">
    <location>
        <begin position="1244"/>
        <end position="1263"/>
    </location>
</feature>
<feature type="region of interest" description="Disordered" evidence="6">
    <location>
        <begin position="1569"/>
        <end position="1608"/>
    </location>
</feature>
<keyword evidence="4" id="KW-0862">Zinc</keyword>
<dbReference type="InterPro" id="IPR036236">
    <property type="entry name" value="Znf_C2H2_sf"/>
</dbReference>
<evidence type="ECO:0000256" key="4">
    <source>
        <dbReference type="ARBA" id="ARBA00022833"/>
    </source>
</evidence>
<dbReference type="GO" id="GO:0008270">
    <property type="term" value="F:zinc ion binding"/>
    <property type="evidence" value="ECO:0007669"/>
    <property type="project" value="UniProtKB-KW"/>
</dbReference>
<keyword evidence="2" id="KW-0677">Repeat</keyword>
<evidence type="ECO:0000256" key="2">
    <source>
        <dbReference type="ARBA" id="ARBA00022737"/>
    </source>
</evidence>
<dbReference type="PROSITE" id="PS50157">
    <property type="entry name" value="ZINC_FINGER_C2H2_2"/>
    <property type="match status" value="3"/>
</dbReference>
<protein>
    <recommendedName>
        <fullName evidence="7">C2H2-type domain-containing protein</fullName>
    </recommendedName>
</protein>
<feature type="region of interest" description="Disordered" evidence="6">
    <location>
        <begin position="447"/>
        <end position="514"/>
    </location>
</feature>
<keyword evidence="1" id="KW-0479">Metal-binding</keyword>
<feature type="compositionally biased region" description="Polar residues" evidence="6">
    <location>
        <begin position="1573"/>
        <end position="1608"/>
    </location>
</feature>
<evidence type="ECO:0000256" key="5">
    <source>
        <dbReference type="PROSITE-ProRule" id="PRU00042"/>
    </source>
</evidence>
<feature type="region of interest" description="Disordered" evidence="6">
    <location>
        <begin position="1"/>
        <end position="92"/>
    </location>
</feature>
<dbReference type="SMART" id="SM00355">
    <property type="entry name" value="ZnF_C2H2"/>
    <property type="match status" value="7"/>
</dbReference>
<dbReference type="Gene3D" id="3.30.160.60">
    <property type="entry name" value="Classic Zinc Finger"/>
    <property type="match status" value="2"/>
</dbReference>
<feature type="region of interest" description="Disordered" evidence="6">
    <location>
        <begin position="365"/>
        <end position="406"/>
    </location>
</feature>
<feature type="compositionally biased region" description="Basic and acidic residues" evidence="6">
    <location>
        <begin position="12"/>
        <end position="21"/>
    </location>
</feature>
<feature type="region of interest" description="Disordered" evidence="6">
    <location>
        <begin position="635"/>
        <end position="883"/>
    </location>
</feature>
<dbReference type="Proteomes" id="UP001591681">
    <property type="component" value="Unassembled WGS sequence"/>
</dbReference>
<feature type="compositionally biased region" description="Low complexity" evidence="6">
    <location>
        <begin position="908"/>
        <end position="918"/>
    </location>
</feature>
<feature type="compositionally biased region" description="Polar residues" evidence="6">
    <location>
        <begin position="806"/>
        <end position="818"/>
    </location>
</feature>
<feature type="compositionally biased region" description="Basic and acidic residues" evidence="6">
    <location>
        <begin position="775"/>
        <end position="797"/>
    </location>
</feature>
<comment type="caution">
    <text evidence="8">The sequence shown here is derived from an EMBL/GenBank/DDBJ whole genome shotgun (WGS) entry which is preliminary data.</text>
</comment>
<sequence length="1963" mass="212572">MELSWPPSLTCKTKEKRKESGNMETDVAMLDDPPEKDESSKDTEKDAESLNDNKELPTKEIPEQLPDGQCIDQSGQDEAYAEEAGTDDSQIAEKASKKSPCKMHQGAVFSGKILSFCCSECKGDTTYSPNDLLKHFQGSHKGTLPTYPCDLCSFVTNEFSSLQRHRIGHRNPQVTCEICNDGVQYSLLLLTRHYILCHSQNGHFNCEKCEFSTRDAGTFVQHIHHHNEGRHKCVECQYVSSSRRELQRHVLGHSATFPFTCHFCGYGAARKDYLTKHMATAHCEEKARWKMEDKPCMTSPPGLKLLLKKGPVAGGSREPQWMSKLHTLPGVGLLDQNGRFYNPEKTLEETQQFLERAVRVKKENSLRMNSAVKTEPQCSHPSSPATTHPKPPETDTSHGSGLLSPNNNNGLTVLMVKNKISIPPNCTTKVMGFKMVDGKKHLVLKVIPTKQEPSSPSEGSTAVKESDSQSDDTANESKYAEFSDDGDKSYNSPCSVMSSPIGSHQPDSVESTTAGTLSDLAKAVKVVDTDNDVDDVLPVEMESVEDAEQCRKGPKTNCTLQQEKCSEDTPFSPTSECESPISFLTKESKTAVHQSNGDSHAKNSSSCDSPSESTAELSHLDKPLDFNENRTPIAHSKVTVSDSPTGGSTLLKAPGDTSATPHYTVQTTTLSSSVTDTLSDSSEDVTMPSHLTENDISPSDSLEESVMDSESAQSCSVHSMNTSVDATTDCVAYSNSTDDEPTPPNSDLMPSDLTVHDGIPSDSSEGGKAAISDSAEVKDTEDSFEDKVNSADLKEVKQMPTDSVHDATSSDLVKSTLSDSHEEKEVLNSLEHNAIMPPEANKDMSKSVNPFENNIPTSESAENRDVPLNSAKCATPDSDENKVMLSESVEDKDTAEDFIKDMEVPLNSVGSTDSSLSSDEVGKLPLVSNETPSADDTKHSDMADVTSPVASPMKTRSSYAAVTSVSNRSESVPVMEKTTVADVTDIRSTDHASEKAMTLPSTVESLTNTILNAVEMRPSSTIEEPDALSDSTKDDIVVSDAVNGSPVFDTEPVALITTRNQPTLLAPALNNTNSFTEKTTSPKLSSTSNVGRSDCETSNPVPIHKDAIDTDTSQNVNKQIPLGSREPLKSGDSETSVSHAKDTQAQFSESICTVHTKCVSENQNFITFKKHHSANGRDTSKHTDESSTAQHQPSTKASEVSLQKESALPAVAETGTVLIDSDGEELNSTLSSPTQEVFSFHNYSKETSGSVPDSVLSSKQSGGQAHEAEEVDEEDCSDFRLSADWSLTLDASPTPPQASCCEEEEADTSKTEVQSSDDPPNTSTVSLERVSDSDIEVDECIAAIDEPSHTVEKQTAVQIASSGSCEVEEDATSFSQKGPGIKNNVAVLGRILEKHSDAIINHQLEKERMGTPTVAYDSVRPTKTTLKILQTSEGKQQMFLQTPDNQYAVPVQLASAPGFKLITKSSSSKINVSYVQPGIERPSKTTGLALTLSSGKPGVGGQTSSGGDKAPSHLSSLQLGTTSSGGHYLVNAASLKSPILLSGTVKSPTGEQTTNRAPTCYLLQRPLPVSPVAGSSRQDPSGLSSQTQQSSRSVLAMPVTQTDKTSPVQTGRHAYLVRYISPAKSGILLNNAEGKAASSNTLSNEGGKSRMFLKIVRSTNGTRFLSGVPGSLGKKPIYLATGALQSPYFLMSSNKSVGYVSAGLKASSLQHGPSQQPALLSQLSDTQLPQVRVGEDGVITHAKSHHILSQSRRQRKRQRKALFNDMLETSSKVRRLSSRSEREEPKEWAPVAKDVERTLRLSPFSAFQHIKCPRQNQPVVVLNHPDADIPEVVSIMKSVNKFKGEVLKVALSQRTVHALSEAGLSDILRPRPNASKSSTPHGSVRARMFGSTVRERFILKLKLKKTSRNKYEVVRKSSSGTSAEQSPTFSCWFCGRIFNNQEDWIGHGQRHLMEATRDWNKLF</sequence>
<organism evidence="8 9">
    <name type="scientific">Coilia grayii</name>
    <name type="common">Gray's grenadier anchovy</name>
    <dbReference type="NCBI Taxonomy" id="363190"/>
    <lineage>
        <taxon>Eukaryota</taxon>
        <taxon>Metazoa</taxon>
        <taxon>Chordata</taxon>
        <taxon>Craniata</taxon>
        <taxon>Vertebrata</taxon>
        <taxon>Euteleostomi</taxon>
        <taxon>Actinopterygii</taxon>
        <taxon>Neopterygii</taxon>
        <taxon>Teleostei</taxon>
        <taxon>Clupei</taxon>
        <taxon>Clupeiformes</taxon>
        <taxon>Clupeoidei</taxon>
        <taxon>Engraulidae</taxon>
        <taxon>Coilinae</taxon>
        <taxon>Coilia</taxon>
    </lineage>
</organism>
<feature type="compositionally biased region" description="Polar residues" evidence="6">
    <location>
        <begin position="451"/>
        <end position="460"/>
    </location>
</feature>
<feature type="compositionally biased region" description="Polar residues" evidence="6">
    <location>
        <begin position="489"/>
        <end position="514"/>
    </location>
</feature>
<feature type="region of interest" description="Disordered" evidence="6">
    <location>
        <begin position="588"/>
        <end position="618"/>
    </location>
</feature>
<evidence type="ECO:0000256" key="6">
    <source>
        <dbReference type="SAM" id="MobiDB-lite"/>
    </source>
</evidence>
<keyword evidence="3 5" id="KW-0863">Zinc-finger</keyword>
<dbReference type="EMBL" id="JBHFQA010000023">
    <property type="protein sequence ID" value="KAL2078043.1"/>
    <property type="molecule type" value="Genomic_DNA"/>
</dbReference>
<feature type="domain" description="C2H2-type" evidence="7">
    <location>
        <begin position="259"/>
        <end position="287"/>
    </location>
</feature>
<feature type="compositionally biased region" description="Polar residues" evidence="6">
    <location>
        <begin position="638"/>
        <end position="648"/>
    </location>
</feature>
<feature type="compositionally biased region" description="Polar residues" evidence="6">
    <location>
        <begin position="1133"/>
        <end position="1142"/>
    </location>
</feature>
<evidence type="ECO:0000256" key="1">
    <source>
        <dbReference type="ARBA" id="ARBA00022723"/>
    </source>
</evidence>
<evidence type="ECO:0000259" key="7">
    <source>
        <dbReference type="PROSITE" id="PS50157"/>
    </source>
</evidence>
<feature type="compositionally biased region" description="Polar residues" evidence="6">
    <location>
        <begin position="1073"/>
        <end position="1100"/>
    </location>
</feature>
<feature type="compositionally biased region" description="Polar residues" evidence="6">
    <location>
        <begin position="366"/>
        <end position="386"/>
    </location>
</feature>
<feature type="compositionally biased region" description="Polar residues" evidence="6">
    <location>
        <begin position="1311"/>
        <end position="1326"/>
    </location>
</feature>
<dbReference type="SUPFAM" id="SSF57667">
    <property type="entry name" value="beta-beta-alpha zinc fingers"/>
    <property type="match status" value="1"/>
</dbReference>
<feature type="compositionally biased region" description="Low complexity" evidence="6">
    <location>
        <begin position="397"/>
        <end position="406"/>
    </location>
</feature>
<evidence type="ECO:0000313" key="9">
    <source>
        <dbReference type="Proteomes" id="UP001591681"/>
    </source>
</evidence>
<feature type="domain" description="C2H2-type" evidence="7">
    <location>
        <begin position="231"/>
        <end position="258"/>
    </location>
</feature>
<evidence type="ECO:0000256" key="3">
    <source>
        <dbReference type="ARBA" id="ARBA00022771"/>
    </source>
</evidence>
<feature type="region of interest" description="Disordered" evidence="6">
    <location>
        <begin position="1073"/>
        <end position="1142"/>
    </location>
</feature>
<name>A0ABD1ISQ7_9TELE</name>
<feature type="compositionally biased region" description="Basic and acidic residues" evidence="6">
    <location>
        <begin position="36"/>
        <end position="62"/>
    </location>
</feature>
<reference evidence="8 9" key="1">
    <citation type="submission" date="2024-09" db="EMBL/GenBank/DDBJ databases">
        <title>A chromosome-level genome assembly of Gray's grenadier anchovy, Coilia grayii.</title>
        <authorList>
            <person name="Fu Z."/>
        </authorList>
    </citation>
    <scope>NUCLEOTIDE SEQUENCE [LARGE SCALE GENOMIC DNA]</scope>
    <source>
        <strain evidence="8">G4</strain>
        <tissue evidence="8">Muscle</tissue>
    </source>
</reference>
<evidence type="ECO:0000313" key="8">
    <source>
        <dbReference type="EMBL" id="KAL2078043.1"/>
    </source>
</evidence>
<feature type="compositionally biased region" description="Polar residues" evidence="6">
    <location>
        <begin position="846"/>
        <end position="860"/>
    </location>
</feature>
<feature type="compositionally biased region" description="Low complexity" evidence="6">
    <location>
        <begin position="664"/>
        <end position="686"/>
    </location>
</feature>
<feature type="domain" description="C2H2-type" evidence="7">
    <location>
        <begin position="1929"/>
        <end position="1956"/>
    </location>
</feature>
<feature type="compositionally biased region" description="Polar residues" evidence="6">
    <location>
        <begin position="708"/>
        <end position="726"/>
    </location>
</feature>
<accession>A0ABD1ISQ7</accession>
<feature type="region of interest" description="Disordered" evidence="6">
    <location>
        <begin position="1170"/>
        <end position="1203"/>
    </location>
</feature>
<dbReference type="PANTHER" id="PTHR24403:SF81">
    <property type="entry name" value="ZINC FINGER PROTEIN 518A"/>
    <property type="match status" value="1"/>
</dbReference>
<dbReference type="InterPro" id="IPR013087">
    <property type="entry name" value="Znf_C2H2_type"/>
</dbReference>
<feature type="compositionally biased region" description="Polar residues" evidence="6">
    <location>
        <begin position="689"/>
        <end position="700"/>
    </location>
</feature>
<dbReference type="PROSITE" id="PS00028">
    <property type="entry name" value="ZINC_FINGER_C2H2_1"/>
    <property type="match status" value="1"/>
</dbReference>
<feature type="region of interest" description="Disordered" evidence="6">
    <location>
        <begin position="905"/>
        <end position="951"/>
    </location>
</feature>
<feature type="region of interest" description="Disordered" evidence="6">
    <location>
        <begin position="1488"/>
        <end position="1518"/>
    </location>
</feature>
<feature type="compositionally biased region" description="Polar residues" evidence="6">
    <location>
        <begin position="1186"/>
        <end position="1203"/>
    </location>
</feature>
<proteinExistence type="predicted"/>
<gene>
    <name evidence="8" type="ORF">ACEWY4_025728</name>
</gene>
<feature type="compositionally biased region" description="Polar residues" evidence="6">
    <location>
        <begin position="591"/>
        <end position="616"/>
    </location>
</feature>
<feature type="region of interest" description="Disordered" evidence="6">
    <location>
        <begin position="1244"/>
        <end position="1330"/>
    </location>
</feature>